<feature type="compositionally biased region" description="Basic and acidic residues" evidence="1">
    <location>
        <begin position="3908"/>
        <end position="3931"/>
    </location>
</feature>
<accession>A0ABM1CCI4</accession>
<keyword evidence="3" id="KW-1185">Reference proteome</keyword>
<name>A0ABM1CCI4_CERSS</name>
<feature type="domain" description="Coiled-coil" evidence="2">
    <location>
        <begin position="2920"/>
        <end position="3119"/>
    </location>
</feature>
<feature type="domain" description="Coiled-coil" evidence="2">
    <location>
        <begin position="1860"/>
        <end position="1905"/>
    </location>
</feature>
<evidence type="ECO:0000313" key="3">
    <source>
        <dbReference type="Proteomes" id="UP000694910"/>
    </source>
</evidence>
<feature type="region of interest" description="Disordered" evidence="1">
    <location>
        <begin position="1"/>
        <end position="24"/>
    </location>
</feature>
<feature type="domain" description="Coiled-coil" evidence="2">
    <location>
        <begin position="3568"/>
        <end position="3724"/>
    </location>
</feature>
<feature type="compositionally biased region" description="Basic and acidic residues" evidence="1">
    <location>
        <begin position="2878"/>
        <end position="2903"/>
    </location>
</feature>
<feature type="compositionally biased region" description="Polar residues" evidence="1">
    <location>
        <begin position="4131"/>
        <end position="4147"/>
    </location>
</feature>
<feature type="compositionally biased region" description="Basic and acidic residues" evidence="1">
    <location>
        <begin position="3492"/>
        <end position="3504"/>
    </location>
</feature>
<feature type="compositionally biased region" description="Basic and acidic residues" evidence="1">
    <location>
        <begin position="1"/>
        <end position="13"/>
    </location>
</feature>
<feature type="compositionally biased region" description="Basic and acidic residues" evidence="1">
    <location>
        <begin position="1591"/>
        <end position="1600"/>
    </location>
</feature>
<feature type="region of interest" description="Disordered" evidence="1">
    <location>
        <begin position="3292"/>
        <end position="3353"/>
    </location>
</feature>
<feature type="region of interest" description="Disordered" evidence="1">
    <location>
        <begin position="3902"/>
        <end position="3931"/>
    </location>
</feature>
<feature type="region of interest" description="Disordered" evidence="1">
    <location>
        <begin position="4118"/>
        <end position="4147"/>
    </location>
</feature>
<feature type="compositionally biased region" description="Polar residues" evidence="1">
    <location>
        <begin position="961"/>
        <end position="972"/>
    </location>
</feature>
<feature type="domain" description="Coiled-coil" evidence="2">
    <location>
        <begin position="2422"/>
        <end position="2569"/>
    </location>
</feature>
<feature type="region of interest" description="Disordered" evidence="1">
    <location>
        <begin position="242"/>
        <end position="274"/>
    </location>
</feature>
<feature type="region of interest" description="Disordered" evidence="1">
    <location>
        <begin position="2878"/>
        <end position="2910"/>
    </location>
</feature>
<reference evidence="4" key="1">
    <citation type="submission" date="2025-08" db="UniProtKB">
        <authorList>
            <consortium name="RefSeq"/>
        </authorList>
    </citation>
    <scope>IDENTIFICATION</scope>
</reference>
<dbReference type="PANTHER" id="PTHR35542">
    <property type="entry name" value="COILED-COIL DOMAIN-CONTAINING PROTEIN 168"/>
    <property type="match status" value="1"/>
</dbReference>
<sequence length="5672" mass="643052">MVEECSRQGEQLEQKPQGGGRGDQVRLLEENVRNKIPLKSKAILESKTTYLYLRSQESLIQNQHSVRMDISAQAQGSFPGQNAIQNQGFYEAQFTSQAQQFVNNQESINSQPDIEAMYFAVPQDLMEKPFSSSTQDSFQTQDMDRSQHLVKVPHSVQTQDSIKGLESDKKQLDEAQYSVWFEDSNKIKYSIHEQNTIFKNAGFLVLTLSPKSVAEKMPQLKSIKPKGQKQIPPSKLNQYSVYGSVPLSPTRREKNRRKTLHSKSKFSRKFSSQTSKKTPTSQVFQIIVCHTSKRSKLGCKYNTKKKELHQRKGTSDIALHLIYVSKLVSPYIKKYSRKKLVKVMPGLTECRYLVLKQNKSLDAEKVNYAESIQKRGTSGSTKNVKQHGRDKKGLKNISLKILPQLKQYSRVNTYQLKAPCFLLLERNWKNKESLKDPITQAKEIGIAEFHAPNSKKTSDLPIAKQEMPLEEAISEPLQKFVSSPKMGLNRRMKSWEDLKSTENSHLPLSNGDKLPTSMPEMQRCCPKVNTQEQEDFLEIVLESSDVNFLISLGTKKRESSEQLAGVKTQESTEDVILKAKKPLILNVTEDSNLSESEELECNARSNIKNMQDKRISDAFHNATNTTISEPPDVEMLSRLKAKMDTSRIGLSHSVVKQEKLPEEKKIWKAKYTEKRYKFKKPQEHDREDEEQALQEAVPQLPQDFRFSLQLKQKSKYIKFEIERSSSGSRKTQNKEQEVKPETLSTEMILGTNPHPMMDPFEVENVKQSTDRPTGRETADPKNPLAVPENLPVGEVLIETTECGVLFGGSPRKTLDDHIAEEKEDLKRILPAVALGSFIIHMLPLSYFKRQKIRKKIRGTKTILSPKCVIMKVKKPAKLLVPDINRHSTLSHRKRLRGNFKTIIKQMLQDNIVEDVLLNVLYSHMSVLPHIRTHSRLNAENHSHTKLKQEKSQVEREEKCSDSINKGSDSGNTLEEAKLQDEVRGDKEAPQRAVLHDSWNLRLDAYPERKLKTEKEMHQSVTSAETTVESIYSPIMDPSHIENMKSLTTQTDLKCNADSEMPPPTSEKSLIGDPLNQTRESDVPDYGSNTKEMGYCFAEIKAELPKDLPATFPETFNCHMPVLTYSKVKKNRVRFSHIECTVRPKSVHMKAVKPSISQTFNITDHGKKLESNFKAKFEKINQANGLLFEFLNTLYSPLHNRLEGETDRFCHALLKQGEPADEGRPRYADFFDKNSAFHDREEKVQDEGEVEQKTLLEGAPQHTRYFWPDACQGNETHLDEPDPALDCLTQELPINEQDVQHQTYFTQTALQTGLQMGSSEADELQKTNKTENDITAPTGPKILLSEGEHEALPALENSQGFMFDAYQKDYDLVKSNEKLEEPGSINIQVQPQTHFTQTILSSVSCPILDQFQFGKLESYARFSPPKSREAKIDKIVFSARECGVPSDANNQKEQAGSIEKKKTVTSDFCLSALSTSKSKRNFKQYSEMKTLVNIKCGILKAKKPLISYILNIKGGASPNHRKELGCNLTTKVKEVDQDKNMADKMYSFMTITPDINMYSKVEREKDILEEIRLSSKQVKQAISPHGENMTLDDTKKSNIQDKEEEESEQEMLLKVILQHSQHFIFCSGQREELDLRKSGNQESGKIIFVTEQYVPQEIQPTDPMQVKRPKKSLHTQNAITHTANSKLPLLKESLIGQVLIDAMRCGVPSDGSHMGELYSRKEEKAECEKDPQATVLKSLRVSTPDLPESKRQRKTFTCRAIKSKMSPKCVIMKARKAPISQIFNISGNGCLKNLPPKTLKSHIIDFLIYLKCSRVLEDLTIQRKEGLAQELPAVILESWDLSTLALPVSKRRNNLKLMDKRNKMSLKYVTLKAKKAPIPQIFNIMKHGTTSHRRQFECNFKTMMKQGKRVADIILKAISSPIPVSVDMKMHNRMTAETDMLWKTRFSHELQQQEQSPGGGRAWCADSGDKRGSASNGTEEVKAPGGEEETQNSQHFSLNAHKMKGSYSVKSDLELKNSVRKNIPESLTIAQELQQQILFTQSILHSISCCLLNSLPFEKLPKRTKTQKGLKHTGSPKILSPMPGKSVSESLIVTAQSDIPSERGSRKELASSILEGKIKLQKDLQARTLQSFDFSMPASSELKGWRNAAQIPKPRTGKAQMVSVLKTINITRSGALSHGKEQDRVLEDMAKEITQGMSNIFLHTFLSPTPVSPAIKTHKKPFEFGADQRKQQNTMLPLESCSNTAKYLNVSFPQEKKSSDGAQIIDSISNGSSPKLSVRKKVQSCETYQKVQKEACLPRIFLHFLSVCRPILSESKRQKDSVKQGIKKGIICPKRTLKLKKSVFSKILNTTDYGTPSNRLELQWNIKDKIVNMKHRKGKSDLVVANICEFITSSPHLKLNKETIDGIISNNVKRTKQHVLHKKEKDRIKGVNMKEIMDPNIILKAKKSSLPRILDRKRCPVLSNTIKQENKVQIGKSKSGVKQTNVCTSLPSLSHPNLNSRVKVGKDKSGIPRRCLPPLKLQRSSNVRKTSFAESINGDILSNVIESKHLPQKKKEDRENTVYVKDIMGLKCITLRGKKTPFKHILHGKEPQWNDKEQEKMIQEKKSDLDAVQNKPHASIPSLPPLEWGPGIKEEVYMRGITGFCLPSLTLQELSHAMGICEEPIDDILNSIKKAKCMPQKDENRVEMALEEMRHPKRIALKVKQSPFAQELQSNIKKNEKGMQEDKDKQVKTQSKSCASIFFPPYSEADTRTKREQVMLIKPRSSFLQPKLQESSDIGKIVYKTSIYGDISNGVKKAKEHIMQEEEERVKMAKVIASNKNKSPISQEIQLDIKEQEKMIQKIKGEPNVILTNTSTSIPVPSHLKLDTRIKKADFVTEVTRDSPPELSHQKSSDAVKKANKESTEGDVTSDVQEAKEYMSQKEEIEIADKKDIMHPKDKDLKGKKAFSQDILLNLKEQGKADGEGEEQGKVDGDSKGEQVVVLSTNRASESSLTHHELDTRIEGEGGIQGVTRSAVSQLQLQKSFDAGKIAHTTSTGEGISNDVKIVQEYEPQKGEDRRNIVNMEYIMYPKGTTSKAKILPCPHVLGTPGDCGPQIREVQINEEEQLGHKQERKSEVDEVLARPSDPQFKLNEGIKDKEEKQGVTRPFLPPSWHRESSDAEKLKHTVSPLNDMSSDSKRTKYVVQKEEDKENIFEKDIMHSKYVALKAKKSPLSHILNTRKLQVNIKEQVKGGQEGNKETVVLQSKICPFATSSTPPNLDTIKEEAGEPGIINYVSHLEPQKSLPLGQIASTESTDRHLKKGKQHVPQKEKDRGQTVAMNVSTHPNGTDFKAKTSPPPHVFSATEHSALSKRKEPQWRIKERIELEQGRIGDPDVTLTKTPPSTPSPSHQRWDTRTKAEKDLLAITGFSPSQLQLPESSDAGKIRYADSSGDIGSCDIIIKANQSMPYKEAKDRVNIEDGKGRIFPKTITLRAEISPLTHPLNRKGPPLNVKEQGKEEQEGRGEPEMVLKETCASLPPPSYQKWDTRMDEKEDTVGITTSYFPPLKIQDTSKSGKKAYTKSFDGHMLNEEDKLITDVEDKMCPKYMDLKTKKLPLSHILDTKKSKWKIKEQERKVQEDKSKLVTNLKSICTSLLTLPYLKFDTTEGEGYMIRITKLPLSQLQSKESSDAAKIAYAETIDGELSKDVKELREHMLQNEERDREKNVNMNSIVDLNDVYLKGKKSPILFTYNLSDLQWNTKEQEEKVQEGKHEPGDVMLPNTCASRSSPPHLNVKTRIQGGSMLILTESSFSPANFRESSDSEEVVYAEPITHDILISPQKRHKRMPQSKEENGVETVNLTFPKHQEKKMQESKDEPGVVLSKFSASLPSLPHLKLSEEIQVDDEMLKRSVLQRISNAGEIVPTESISGDLMKDVQNEKQHKPQKEERDKEKTVDMRSMMGTTDITLKSKKSPPSNMLHRTELHLHIGGQEQKKHEGRGKPLGTLLRKVYVSKPSTNLTLDKGTQVDEESLGIKRPSLLPLMLSALSDVDKIAETEAIGGDVRKRRQYMSQKEKKYKVKTADMRIRMHHKEARISHILNTKEFVLNIKELKERVHKGKDEPCMVLTRTFLSIPSAPPLYLDSRSKLDNDAPGITGSSHPQQNLQESSDTQTAAIREPVAGDGEILVEKAEHSVPLEEAVQQWTSNFMISVQRREEPPRVKSEGDLRQFLLNSQHEDIYFTGFGTIRSGERLECFFTGREAQPENYKTETFTTFLSYPTMGPTKIENLKKETEIMDNLNHKMNPQVLVSLPRKISKEIHVTVGTPVSSRGFSVSEQDAHQQETLSKASLGSADSYKFDKPGNYVQNNDKIKKMFSPTVSAPQTKRSLEKMNIIESNTPQNIEEQEVVMKKQVVLRSQSGHRTRLNSSLSLKFPLQNGKQKTPLEIDVHKQTMVYPGIQILPGVHMDITEFDSIKGKKEQALLVPEQKESILESLQKSFYPRWTLPLQSGHLEEKNETDTSTTINLEQKKLDVEEGKLKIDTNIAVHLEEDKLEMHKPTTVNLEKQKTKVDTSSTVNLNAPSLKRDESQIKTQAITHMANSHSIKQRYKKELEASGAKQNIQLQKLFQKHVLDSFYAYIPLSPKFEGWKGRLTIADFKRELSPKYLTIRMPDHPISQILGNTGHGTPSNRKKLEYDFNKPEKVGSCGEDASGIFIRSLSISMLSPSQSEETVESETNLKREKRICLSKFLEKSPNTREVVKRNSLSTSKKGDQNFTNTVPQDSQPFVVDQQQMQKLPCVKSEANFSSEINKKTLTPQTKEKAVPEHDISRTIKEPDLLMVEQEGKAPNPILTPTECSSMSEDPKENVETHVKSTISMSSSPPGVEKPQHGTQPFDTMECASPPKHRDQSEPLWDTTTQKVQQQKMFPGTVPVPPQEKSNETEIVADSVSAESLLLLYKAIKNVFESQVKNLIQDKVYADMLEKVKAHKPDDWNSPFAGGPDTTSTKIHPKLQPKLILERFTPKEKNKLTNHLESKALEIKLNLIPEIAKQSFQKFNFYPKWAILEDNNWRLYPRQKNMCFLSLEGIDTIELNLKHQYQNDSPPNSYMKTLIVNVSSGNEEIFTKVKSINKLESGTSLVTSANEMPLPHILQNYSVEEKDKLLRHFSMKTLEIQMKAFSRIVRESYEIADAQDRRKHFSKCIKSGVKIPKWKNRILLLFDEKSLHQIDLDLQYKYLRFLLGLPGKSMLPKPNALPKHILKLNTAAICKSGDDSRESGGLSIDTGLLEEHTSIKKQNPRENSLLTKKFLEPTRVCASDPDQHGTVQKDATVLSELKSCMTPEKDKQYHVWFQETNAYEYFDLKTQENALSLADSHSIQIPEDFIDSQPNIESSANLEECSPLKVHESEECIFLEANPYLNQESQNILLELQKGIPLKNLFKMKKIKTDLKPFYSENSGSHYIRGCRKHSSVVTPPSYESHKSRKYRSSSKMRSPDCLCHSSLNAVEVPSVSSYISFSEEKLSWTTMSRTSYSLAPLTESNIKLHLAKSQGKPHRHPESKERKKAKFDLFRKNNIHWDCDYSCTQSKEKHTRKKIVCDYESERSDYFPRKHKSASKPHQEDFNFHSERKQGQPFFYACTPADSLEIIPKTICWTVPPKTLRKRNFRVPLVAKISSSCSIWSSSKKLLGSLLESFNPGHQN</sequence>
<feature type="region of interest" description="Disordered" evidence="1">
    <location>
        <begin position="2955"/>
        <end position="2974"/>
    </location>
</feature>
<proteinExistence type="predicted"/>
<feature type="domain" description="Coiled-coil" evidence="2">
    <location>
        <begin position="3184"/>
        <end position="3387"/>
    </location>
</feature>
<feature type="compositionally biased region" description="Polar residues" evidence="1">
    <location>
        <begin position="4738"/>
        <end position="4756"/>
    </location>
</feature>
<feature type="region of interest" description="Disordered" evidence="1">
    <location>
        <begin position="1580"/>
        <end position="1606"/>
    </location>
</feature>
<dbReference type="RefSeq" id="XP_014637265.1">
    <property type="nucleotide sequence ID" value="XM_014781779.1"/>
</dbReference>
<feature type="region of interest" description="Disordered" evidence="1">
    <location>
        <begin position="937"/>
        <end position="973"/>
    </location>
</feature>
<evidence type="ECO:0000313" key="4">
    <source>
        <dbReference type="RefSeq" id="XP_014637265.1"/>
    </source>
</evidence>
<feature type="region of interest" description="Disordered" evidence="1">
    <location>
        <begin position="3478"/>
        <end position="3504"/>
    </location>
</feature>
<feature type="region of interest" description="Disordered" evidence="1">
    <location>
        <begin position="3128"/>
        <end position="3182"/>
    </location>
</feature>
<feature type="domain" description="Coiled-coil" evidence="2">
    <location>
        <begin position="2680"/>
        <end position="2816"/>
    </location>
</feature>
<feature type="compositionally biased region" description="Basic and acidic residues" evidence="1">
    <location>
        <begin position="768"/>
        <end position="779"/>
    </location>
</feature>
<feature type="compositionally biased region" description="Basic and acidic residues" evidence="1">
    <location>
        <begin position="937"/>
        <end position="960"/>
    </location>
</feature>
<dbReference type="Proteomes" id="UP000694910">
    <property type="component" value="Unplaced"/>
</dbReference>
<gene>
    <name evidence="4" type="primary">LOC101399975</name>
</gene>
<feature type="compositionally biased region" description="Polar residues" evidence="1">
    <location>
        <begin position="3316"/>
        <end position="3325"/>
    </location>
</feature>
<dbReference type="InterPro" id="IPR031624">
    <property type="entry name" value="CCDC168_N"/>
</dbReference>
<dbReference type="InterPro" id="IPR053366">
    <property type="entry name" value="LRR_transmembrane"/>
</dbReference>
<protein>
    <submittedName>
        <fullName evidence="4">Coiled-coil domain-containing protein 168</fullName>
    </submittedName>
</protein>
<feature type="compositionally biased region" description="Basic and acidic residues" evidence="1">
    <location>
        <begin position="3152"/>
        <end position="3163"/>
    </location>
</feature>
<feature type="domain" description="Coiled-coil" evidence="2">
    <location>
        <begin position="1761"/>
        <end position="1784"/>
    </location>
</feature>
<feature type="compositionally biased region" description="Basic residues" evidence="1">
    <location>
        <begin position="253"/>
        <end position="268"/>
    </location>
</feature>
<feature type="region of interest" description="Disordered" evidence="1">
    <location>
        <begin position="766"/>
        <end position="786"/>
    </location>
</feature>
<feature type="domain" description="Coiled-coil" evidence="2">
    <location>
        <begin position="3841"/>
        <end position="3955"/>
    </location>
</feature>
<feature type="compositionally biased region" description="Basic and acidic residues" evidence="1">
    <location>
        <begin position="2956"/>
        <end position="2974"/>
    </location>
</feature>
<evidence type="ECO:0000256" key="1">
    <source>
        <dbReference type="SAM" id="MobiDB-lite"/>
    </source>
</evidence>
<feature type="compositionally biased region" description="Basic and acidic residues" evidence="1">
    <location>
        <begin position="3132"/>
        <end position="3142"/>
    </location>
</feature>
<dbReference type="PANTHER" id="PTHR35542:SF2">
    <property type="entry name" value="LEUCINE-RICH REPEAT TRANSMEMBRANE PROTEIN CCDC168"/>
    <property type="match status" value="1"/>
</dbReference>
<feature type="region of interest" description="Disordered" evidence="1">
    <location>
        <begin position="1057"/>
        <end position="1084"/>
    </location>
</feature>
<evidence type="ECO:0000259" key="2">
    <source>
        <dbReference type="Pfam" id="PF15804"/>
    </source>
</evidence>
<feature type="domain" description="Coiled-coil" evidence="2">
    <location>
        <begin position="4066"/>
        <end position="4178"/>
    </location>
</feature>
<feature type="region of interest" description="Disordered" evidence="1">
    <location>
        <begin position="1947"/>
        <end position="1992"/>
    </location>
</feature>
<organism evidence="3 4">
    <name type="scientific">Ceratotherium simum simum</name>
    <name type="common">Southern white rhinoceros</name>
    <dbReference type="NCBI Taxonomy" id="73337"/>
    <lineage>
        <taxon>Eukaryota</taxon>
        <taxon>Metazoa</taxon>
        <taxon>Chordata</taxon>
        <taxon>Craniata</taxon>
        <taxon>Vertebrata</taxon>
        <taxon>Euteleostomi</taxon>
        <taxon>Mammalia</taxon>
        <taxon>Eutheria</taxon>
        <taxon>Laurasiatheria</taxon>
        <taxon>Perissodactyla</taxon>
        <taxon>Rhinocerotidae</taxon>
        <taxon>Ceratotherium</taxon>
    </lineage>
</organism>
<dbReference type="GeneID" id="101399975"/>
<feature type="region of interest" description="Disordered" evidence="1">
    <location>
        <begin position="2063"/>
        <end position="2084"/>
    </location>
</feature>
<dbReference type="Pfam" id="PF15804">
    <property type="entry name" value="CCDC168_N"/>
    <property type="match status" value="10"/>
</dbReference>
<feature type="region of interest" description="Disordered" evidence="1">
    <location>
        <begin position="3366"/>
        <end position="3392"/>
    </location>
</feature>
<feature type="region of interest" description="Disordered" evidence="1">
    <location>
        <begin position="3747"/>
        <end position="3767"/>
    </location>
</feature>
<feature type="domain" description="Coiled-coil" evidence="2">
    <location>
        <begin position="2315"/>
        <end position="2392"/>
    </location>
</feature>
<feature type="region of interest" description="Disordered" evidence="1">
    <location>
        <begin position="4732"/>
        <end position="4756"/>
    </location>
</feature>